<reference evidence="2 3" key="1">
    <citation type="submission" date="2016-02" db="EMBL/GenBank/DDBJ databases">
        <authorList>
            <person name="Wen L."/>
            <person name="He K."/>
            <person name="Yang H."/>
        </authorList>
    </citation>
    <scope>NUCLEOTIDE SEQUENCE [LARGE SCALE GENOMIC DNA]</scope>
    <source>
        <strain evidence="2">ShG14-8</strain>
    </source>
</reference>
<feature type="domain" description="Glycosyltransferase 2-like" evidence="1">
    <location>
        <begin position="16"/>
        <end position="127"/>
    </location>
</feature>
<name>A0A139BP86_9PROT</name>
<reference evidence="2 3" key="2">
    <citation type="submission" date="2016-03" db="EMBL/GenBank/DDBJ databases">
        <title>New uncultured bacterium of the family Gallionellaceae from acid mine drainage: description and reconstruction of genome based on metagenomic analysis of microbial community.</title>
        <authorList>
            <person name="Kadnikov V."/>
            <person name="Ivasenko D."/>
            <person name="Beletsky A."/>
            <person name="Mardanov A."/>
            <person name="Danilova E."/>
            <person name="Pimenov N."/>
            <person name="Karnachuk O."/>
            <person name="Ravin N."/>
        </authorList>
    </citation>
    <scope>NUCLEOTIDE SEQUENCE [LARGE SCALE GENOMIC DNA]</scope>
    <source>
        <strain evidence="2">ShG14-8</strain>
    </source>
</reference>
<organism evidence="2 3">
    <name type="scientific">Candidatus Gallionella acididurans</name>
    <dbReference type="NCBI Taxonomy" id="1796491"/>
    <lineage>
        <taxon>Bacteria</taxon>
        <taxon>Pseudomonadati</taxon>
        <taxon>Pseudomonadota</taxon>
        <taxon>Betaproteobacteria</taxon>
        <taxon>Nitrosomonadales</taxon>
        <taxon>Gallionellaceae</taxon>
        <taxon>Gallionella</taxon>
    </lineage>
</organism>
<gene>
    <name evidence="2" type="ORF">AWT59_3093</name>
</gene>
<dbReference type="PANTHER" id="PTHR43179:SF7">
    <property type="entry name" value="RHAMNOSYLTRANSFERASE WBBL"/>
    <property type="match status" value="1"/>
</dbReference>
<dbReference type="InterPro" id="IPR029044">
    <property type="entry name" value="Nucleotide-diphossugar_trans"/>
</dbReference>
<proteinExistence type="predicted"/>
<evidence type="ECO:0000313" key="2">
    <source>
        <dbReference type="EMBL" id="KXS30779.1"/>
    </source>
</evidence>
<dbReference type="Proteomes" id="UP000070578">
    <property type="component" value="Unassembled WGS sequence"/>
</dbReference>
<dbReference type="EMBL" id="LSLI01000143">
    <property type="protein sequence ID" value="KXS30779.1"/>
    <property type="molecule type" value="Genomic_DNA"/>
</dbReference>
<evidence type="ECO:0000259" key="1">
    <source>
        <dbReference type="Pfam" id="PF00535"/>
    </source>
</evidence>
<sequence>MKPTSWKTKNRGKVISIIIVNWNAGQQLRDCISSIGRASHDGFILSEVVVVDNGSKDDSLDGIEKMGVPVTVVRNSINRGFAAACNQGTTRAKGDYLLFLNPDTVLFEDSLTRPIEFMERKDNASIGICGIKLLDEQGSYSTSCARFPSARIFLGAATGLSKLFPRVFPRHLMSGIECKNGGVVDQVIGAFFLVRAELFNKLNGFDERFFVYFEEVDFSLRAKRLGYSSYLLTGATAFHKGGGCTDAVKAARLFYSLRSRLQYGKKHFSAADNIGLIITTIFVEFGTRVSVAVLALSSSQMRETLGGYGKLFGYLMGRGKNGNQG</sequence>
<dbReference type="SUPFAM" id="SSF53448">
    <property type="entry name" value="Nucleotide-diphospho-sugar transferases"/>
    <property type="match status" value="1"/>
</dbReference>
<dbReference type="GO" id="GO:0016740">
    <property type="term" value="F:transferase activity"/>
    <property type="evidence" value="ECO:0007669"/>
    <property type="project" value="UniProtKB-KW"/>
</dbReference>
<evidence type="ECO:0000313" key="3">
    <source>
        <dbReference type="Proteomes" id="UP000070578"/>
    </source>
</evidence>
<comment type="caution">
    <text evidence="2">The sequence shown here is derived from an EMBL/GenBank/DDBJ whole genome shotgun (WGS) entry which is preliminary data.</text>
</comment>
<dbReference type="CDD" id="cd04186">
    <property type="entry name" value="GT_2_like_c"/>
    <property type="match status" value="1"/>
</dbReference>
<keyword evidence="2" id="KW-0808">Transferase</keyword>
<dbReference type="PATRIC" id="fig|1796491.3.peg.3398"/>
<dbReference type="InterPro" id="IPR001173">
    <property type="entry name" value="Glyco_trans_2-like"/>
</dbReference>
<accession>A0A139BP86</accession>
<dbReference type="AlphaFoldDB" id="A0A139BP86"/>
<dbReference type="PANTHER" id="PTHR43179">
    <property type="entry name" value="RHAMNOSYLTRANSFERASE WBBL"/>
    <property type="match status" value="1"/>
</dbReference>
<protein>
    <submittedName>
        <fullName evidence="2">Putative glycosyltransferase</fullName>
    </submittedName>
</protein>
<dbReference type="Pfam" id="PF00535">
    <property type="entry name" value="Glycos_transf_2"/>
    <property type="match status" value="1"/>
</dbReference>
<dbReference type="Gene3D" id="3.90.550.10">
    <property type="entry name" value="Spore Coat Polysaccharide Biosynthesis Protein SpsA, Chain A"/>
    <property type="match status" value="1"/>
</dbReference>